<dbReference type="PANTHER" id="PTHR42682">
    <property type="entry name" value="HYDROGENASE-4 COMPONENT F"/>
    <property type="match status" value="1"/>
</dbReference>
<dbReference type="AlphaFoldDB" id="A0A7C7D813"/>
<dbReference type="InterPro" id="IPR052175">
    <property type="entry name" value="ComplexI-like_HydComp"/>
</dbReference>
<evidence type="ECO:0000256" key="3">
    <source>
        <dbReference type="ARBA" id="ARBA00022692"/>
    </source>
</evidence>
<dbReference type="PANTHER" id="PTHR42682:SF3">
    <property type="entry name" value="FORMATE HYDROGENLYASE SUBUNIT 3-RELATED"/>
    <property type="match status" value="1"/>
</dbReference>
<keyword evidence="3 7" id="KW-0812">Transmembrane</keyword>
<evidence type="ECO:0000256" key="2">
    <source>
        <dbReference type="ARBA" id="ARBA00022475"/>
    </source>
</evidence>
<dbReference type="EMBL" id="DUTF01000375">
    <property type="protein sequence ID" value="HHY28556.1"/>
    <property type="molecule type" value="Genomic_DNA"/>
</dbReference>
<feature type="transmembrane region" description="Helical" evidence="8">
    <location>
        <begin position="618"/>
        <end position="636"/>
    </location>
</feature>
<reference evidence="10 11" key="1">
    <citation type="journal article" date="2020" name="Biotechnol. Biofuels">
        <title>New insights from the biogas microbiome by comprehensive genome-resolved metagenomics of nearly 1600 species originating from multiple anaerobic digesters.</title>
        <authorList>
            <person name="Campanaro S."/>
            <person name="Treu L."/>
            <person name="Rodriguez-R L.M."/>
            <person name="Kovalovszki A."/>
            <person name="Ziels R.M."/>
            <person name="Maus I."/>
            <person name="Zhu X."/>
            <person name="Kougias P.G."/>
            <person name="Basile A."/>
            <person name="Luo G."/>
            <person name="Schluter A."/>
            <person name="Konstantinidis K.T."/>
            <person name="Angelidaki I."/>
        </authorList>
    </citation>
    <scope>NUCLEOTIDE SEQUENCE [LARGE SCALE GENOMIC DNA]</scope>
    <source>
        <strain evidence="10">AS05jafATM_4</strain>
    </source>
</reference>
<feature type="transmembrane region" description="Helical" evidence="8">
    <location>
        <begin position="275"/>
        <end position="296"/>
    </location>
</feature>
<evidence type="ECO:0000256" key="5">
    <source>
        <dbReference type="ARBA" id="ARBA00023002"/>
    </source>
</evidence>
<dbReference type="Pfam" id="PF00361">
    <property type="entry name" value="Proton_antipo_M"/>
    <property type="match status" value="1"/>
</dbReference>
<comment type="caution">
    <text evidence="10">The sequence shown here is derived from an EMBL/GenBank/DDBJ whole genome shotgun (WGS) entry which is preliminary data.</text>
</comment>
<sequence>MVGMERGVRIGTMSLTLVMAILGITFLGLNFPVGNPSGQWNVVGFSFDGLTAFFLLLLFLGQGMASLYGLGYMKEYEGKKSLISFSLSWVTFLGSMAGVLLVNNGFYFLFLWELMSLFSFFLVVYEHEETSNRKAAFIYFVMTHVGTVFLIAAVLYLYSKTGSFLYGDWAAIASELSPGEKNSLFLCFLVGFGTKAGLVPFHIWLPYAHPVAPSPVSALMSGVMVKIALYMIMRLVWLTLAPMELWWGGLMLALGVLSAFIGILYACVERNVKRLLAYSTVENMGILTMALGTAMIAQTLGYTELVVLALAGFFWHGVHHLFFKSNLFMAAGNIIQATHTKKLDQMGGLLKKMPRTGLWAMVGAVGLAALPPLGGFWGEWLLFHALWKTSIQVGGGLLKLMLPLILTALAFVSALALATMVKWFSGAFLGQARTANAEKAQEVPWSQTASMGSSVILALLILLWPQGLLKLMSVPIQVLSYQSSSSLNDSLISPFFSDFLSLITPYILLLGLFSGTLYLLSGGKRKRVSGTWNCGVPLTPRMQYTGLGITMPLRIVLKRILAFHSSIDKKFGENPYVLQSLEYRGRTREMVEEAFYRPSMKLILWCADRIRILQTGSIHTYLAYILLTLVVVLIWTM</sequence>
<keyword evidence="5" id="KW-0560">Oxidoreductase</keyword>
<evidence type="ECO:0000256" key="8">
    <source>
        <dbReference type="SAM" id="Phobius"/>
    </source>
</evidence>
<feature type="domain" description="NADH:quinone oxidoreductase/Mrp antiporter transmembrane" evidence="9">
    <location>
        <begin position="107"/>
        <end position="392"/>
    </location>
</feature>
<evidence type="ECO:0000313" key="10">
    <source>
        <dbReference type="EMBL" id="HHY28556.1"/>
    </source>
</evidence>
<dbReference type="GO" id="GO:0042773">
    <property type="term" value="P:ATP synthesis coupled electron transport"/>
    <property type="evidence" value="ECO:0007669"/>
    <property type="project" value="InterPro"/>
</dbReference>
<feature type="transmembrane region" description="Helical" evidence="8">
    <location>
        <begin position="82"/>
        <end position="100"/>
    </location>
</feature>
<comment type="subcellular location">
    <subcellularLocation>
        <location evidence="1">Cell membrane</location>
        <topology evidence="1">Multi-pass membrane protein</topology>
    </subcellularLocation>
    <subcellularLocation>
        <location evidence="7">Membrane</location>
        <topology evidence="7">Multi-pass membrane protein</topology>
    </subcellularLocation>
</comment>
<keyword evidence="2" id="KW-1003">Cell membrane</keyword>
<feature type="transmembrane region" description="Helical" evidence="8">
    <location>
        <begin position="12"/>
        <end position="31"/>
    </location>
</feature>
<organism evidence="10 11">
    <name type="scientific">Desulfitobacterium dehalogenans</name>
    <dbReference type="NCBI Taxonomy" id="36854"/>
    <lineage>
        <taxon>Bacteria</taxon>
        <taxon>Bacillati</taxon>
        <taxon>Bacillota</taxon>
        <taxon>Clostridia</taxon>
        <taxon>Eubacteriales</taxon>
        <taxon>Desulfitobacteriaceae</taxon>
        <taxon>Desulfitobacterium</taxon>
    </lineage>
</organism>
<proteinExistence type="predicted"/>
<keyword evidence="4 8" id="KW-1133">Transmembrane helix</keyword>
<keyword evidence="6 8" id="KW-0472">Membrane</keyword>
<evidence type="ECO:0000256" key="1">
    <source>
        <dbReference type="ARBA" id="ARBA00004651"/>
    </source>
</evidence>
<protein>
    <submittedName>
        <fullName evidence="10">Oxidoreductase</fullName>
    </submittedName>
</protein>
<evidence type="ECO:0000256" key="4">
    <source>
        <dbReference type="ARBA" id="ARBA00022989"/>
    </source>
</evidence>
<evidence type="ECO:0000313" key="11">
    <source>
        <dbReference type="Proteomes" id="UP000553059"/>
    </source>
</evidence>
<dbReference type="InterPro" id="IPR001750">
    <property type="entry name" value="ND/Mrp_TM"/>
</dbReference>
<evidence type="ECO:0000256" key="6">
    <source>
        <dbReference type="ARBA" id="ARBA00023136"/>
    </source>
</evidence>
<evidence type="ECO:0000259" key="9">
    <source>
        <dbReference type="Pfam" id="PF00361"/>
    </source>
</evidence>
<feature type="transmembrane region" description="Helical" evidence="8">
    <location>
        <begin position="400"/>
        <end position="424"/>
    </location>
</feature>
<dbReference type="GO" id="GO:0008137">
    <property type="term" value="F:NADH dehydrogenase (ubiquinone) activity"/>
    <property type="evidence" value="ECO:0007669"/>
    <property type="project" value="InterPro"/>
</dbReference>
<feature type="transmembrane region" description="Helical" evidence="8">
    <location>
        <begin position="302"/>
        <end position="323"/>
    </location>
</feature>
<dbReference type="Proteomes" id="UP000553059">
    <property type="component" value="Unassembled WGS sequence"/>
</dbReference>
<name>A0A7C7D813_9FIRM</name>
<dbReference type="GO" id="GO:0016491">
    <property type="term" value="F:oxidoreductase activity"/>
    <property type="evidence" value="ECO:0007669"/>
    <property type="project" value="UniProtKB-KW"/>
</dbReference>
<feature type="transmembrane region" description="Helical" evidence="8">
    <location>
        <begin position="217"/>
        <end position="240"/>
    </location>
</feature>
<feature type="transmembrane region" description="Helical" evidence="8">
    <location>
        <begin position="358"/>
        <end position="380"/>
    </location>
</feature>
<gene>
    <name evidence="10" type="ORF">GX523_17800</name>
</gene>
<feature type="transmembrane region" description="Helical" evidence="8">
    <location>
        <begin position="137"/>
        <end position="158"/>
    </location>
</feature>
<feature type="transmembrane region" description="Helical" evidence="8">
    <location>
        <begin position="246"/>
        <end position="268"/>
    </location>
</feature>
<dbReference type="PRINTS" id="PR01437">
    <property type="entry name" value="NUOXDRDTASE4"/>
</dbReference>
<accession>A0A7C7D813</accession>
<evidence type="ECO:0000256" key="7">
    <source>
        <dbReference type="RuleBase" id="RU000320"/>
    </source>
</evidence>
<feature type="transmembrane region" description="Helical" evidence="8">
    <location>
        <begin position="106"/>
        <end position="125"/>
    </location>
</feature>
<feature type="transmembrane region" description="Helical" evidence="8">
    <location>
        <begin position="183"/>
        <end position="205"/>
    </location>
</feature>
<feature type="transmembrane region" description="Helical" evidence="8">
    <location>
        <begin position="51"/>
        <end position="70"/>
    </location>
</feature>
<feature type="transmembrane region" description="Helical" evidence="8">
    <location>
        <begin position="499"/>
        <end position="520"/>
    </location>
</feature>
<dbReference type="GO" id="GO:0005886">
    <property type="term" value="C:plasma membrane"/>
    <property type="evidence" value="ECO:0007669"/>
    <property type="project" value="UniProtKB-SubCell"/>
</dbReference>
<dbReference type="InterPro" id="IPR003918">
    <property type="entry name" value="NADH_UbQ_OxRdtase"/>
</dbReference>